<dbReference type="InterPro" id="IPR046338">
    <property type="entry name" value="GAIN_dom_sf"/>
</dbReference>
<name>A0A1I7WBJ4_HETBA</name>
<evidence type="ECO:0000256" key="2">
    <source>
        <dbReference type="ARBA" id="ARBA00022692"/>
    </source>
</evidence>
<keyword evidence="3" id="KW-1133">Transmembrane helix</keyword>
<evidence type="ECO:0000259" key="6">
    <source>
        <dbReference type="PROSITE" id="PS50221"/>
    </source>
</evidence>
<comment type="subcellular location">
    <subcellularLocation>
        <location evidence="1">Membrane</location>
    </subcellularLocation>
</comment>
<sequence>MPLLFFTNVHPKSLGSSGDHLLSPKAVPVWKELDGGVRIEKASTLMSVLEQSALLLADYSIDQQRKLQYDNWAMEIEVQQPETFQMLPSKENEFLVDAGVVHSPMDDTVSSSVTNRFSFPIPTHSSPSVKFGDIKNSPIITLPRPDILKASADMAAPSLQSSQTFFHPGGINSDNPQSTPPLLDRSRLRLGYYVFTTFGLLLTEDQRSIINSHVIGAAVDDATRSIRLPTDQPATFTFYHLQKKGVTNPRCVYWDLKLKSWSTNGCSILFTNIEETRCACNHLTRISKNISLYNIVIF</sequence>
<keyword evidence="7" id="KW-1185">Reference proteome</keyword>
<dbReference type="Gene3D" id="2.60.220.50">
    <property type="match status" value="1"/>
</dbReference>
<dbReference type="PANTHER" id="PTHR12011:SF347">
    <property type="entry name" value="FI21270P1-RELATED"/>
    <property type="match status" value="1"/>
</dbReference>
<dbReference type="Proteomes" id="UP000095283">
    <property type="component" value="Unplaced"/>
</dbReference>
<dbReference type="PANTHER" id="PTHR12011">
    <property type="entry name" value="ADHESION G-PROTEIN COUPLED RECEPTOR"/>
    <property type="match status" value="1"/>
</dbReference>
<dbReference type="GO" id="GO:0005886">
    <property type="term" value="C:plasma membrane"/>
    <property type="evidence" value="ECO:0007669"/>
    <property type="project" value="TreeGrafter"/>
</dbReference>
<keyword evidence="5" id="KW-1015">Disulfide bond</keyword>
<dbReference type="AlphaFoldDB" id="A0A1I7WBJ4"/>
<evidence type="ECO:0000313" key="7">
    <source>
        <dbReference type="Proteomes" id="UP000095283"/>
    </source>
</evidence>
<evidence type="ECO:0000313" key="8">
    <source>
        <dbReference type="WBParaSite" id="Hba_02077"/>
    </source>
</evidence>
<evidence type="ECO:0000256" key="1">
    <source>
        <dbReference type="ARBA" id="ARBA00004370"/>
    </source>
</evidence>
<dbReference type="WBParaSite" id="Hba_02077">
    <property type="protein sequence ID" value="Hba_02077"/>
    <property type="gene ID" value="Hba_02077"/>
</dbReference>
<keyword evidence="2" id="KW-0812">Transmembrane</keyword>
<feature type="domain" description="GAIN-B" evidence="6">
    <location>
        <begin position="138"/>
        <end position="296"/>
    </location>
</feature>
<evidence type="ECO:0000256" key="3">
    <source>
        <dbReference type="ARBA" id="ARBA00022989"/>
    </source>
</evidence>
<dbReference type="PROSITE" id="PS50221">
    <property type="entry name" value="GAIN_B"/>
    <property type="match status" value="1"/>
</dbReference>
<protein>
    <submittedName>
        <fullName evidence="8">GPS domain-containing protein</fullName>
    </submittedName>
</protein>
<dbReference type="Pfam" id="PF01825">
    <property type="entry name" value="GPS"/>
    <property type="match status" value="1"/>
</dbReference>
<accession>A0A1I7WBJ4</accession>
<reference evidence="8" key="1">
    <citation type="submission" date="2016-11" db="UniProtKB">
        <authorList>
            <consortium name="WormBaseParasite"/>
        </authorList>
    </citation>
    <scope>IDENTIFICATION</scope>
</reference>
<keyword evidence="4" id="KW-0472">Membrane</keyword>
<evidence type="ECO:0000256" key="5">
    <source>
        <dbReference type="ARBA" id="ARBA00023157"/>
    </source>
</evidence>
<dbReference type="SMART" id="SM00303">
    <property type="entry name" value="GPS"/>
    <property type="match status" value="1"/>
</dbReference>
<dbReference type="InterPro" id="IPR000203">
    <property type="entry name" value="GPS"/>
</dbReference>
<organism evidence="7 8">
    <name type="scientific">Heterorhabditis bacteriophora</name>
    <name type="common">Entomopathogenic nematode worm</name>
    <dbReference type="NCBI Taxonomy" id="37862"/>
    <lineage>
        <taxon>Eukaryota</taxon>
        <taxon>Metazoa</taxon>
        <taxon>Ecdysozoa</taxon>
        <taxon>Nematoda</taxon>
        <taxon>Chromadorea</taxon>
        <taxon>Rhabditida</taxon>
        <taxon>Rhabditina</taxon>
        <taxon>Rhabditomorpha</taxon>
        <taxon>Strongyloidea</taxon>
        <taxon>Heterorhabditidae</taxon>
        <taxon>Heterorhabditis</taxon>
    </lineage>
</organism>
<evidence type="ECO:0000256" key="4">
    <source>
        <dbReference type="ARBA" id="ARBA00023136"/>
    </source>
</evidence>
<proteinExistence type="predicted"/>
<dbReference type="InterPro" id="IPR057244">
    <property type="entry name" value="GAIN_B"/>
</dbReference>